<dbReference type="InterPro" id="IPR006056">
    <property type="entry name" value="RidA"/>
</dbReference>
<dbReference type="Proteomes" id="UP001568358">
    <property type="component" value="Unassembled WGS sequence"/>
</dbReference>
<comment type="similarity">
    <text evidence="1">Belongs to the RutC family.</text>
</comment>
<dbReference type="Gene3D" id="3.30.1330.40">
    <property type="entry name" value="RutC-like"/>
    <property type="match status" value="1"/>
</dbReference>
<dbReference type="FunFam" id="3.30.1330.40:FF:000001">
    <property type="entry name" value="L-PSP family endoribonuclease"/>
    <property type="match status" value="1"/>
</dbReference>
<protein>
    <submittedName>
        <fullName evidence="3">2-iminobutanoate/2-iminopropanoate deaminase</fullName>
    </submittedName>
    <submittedName>
        <fullName evidence="2">Rid family detoxifying hydrolase</fullName>
    </submittedName>
</protein>
<dbReference type="InterPro" id="IPR019897">
    <property type="entry name" value="RidA_CS"/>
</dbReference>
<dbReference type="GO" id="GO:0019239">
    <property type="term" value="F:deaminase activity"/>
    <property type="evidence" value="ECO:0007669"/>
    <property type="project" value="TreeGrafter"/>
</dbReference>
<dbReference type="PANTHER" id="PTHR11803">
    <property type="entry name" value="2-IMINOBUTANOATE/2-IMINOPROPANOATE DEAMINASE RIDA"/>
    <property type="match status" value="1"/>
</dbReference>
<dbReference type="SUPFAM" id="SSF55298">
    <property type="entry name" value="YjgF-like"/>
    <property type="match status" value="1"/>
</dbReference>
<dbReference type="RefSeq" id="WP_020000246.1">
    <property type="nucleotide sequence ID" value="NZ_CP192217.1"/>
</dbReference>
<reference evidence="2 5" key="2">
    <citation type="submission" date="2024-07" db="EMBL/GenBank/DDBJ databases">
        <title>Active virus-host system and metabolic interactions in a Lokiarchaeon culture.</title>
        <authorList>
            <person name="Ponce Toledo R.I."/>
            <person name="Rodrigues Oliveira T."/>
            <person name="Schleper C."/>
        </authorList>
    </citation>
    <scope>NUCLEOTIDE SEQUENCE [LARGE SCALE GENOMIC DNA]</scope>
    <source>
        <strain evidence="2 5">B35</strain>
    </source>
</reference>
<organism evidence="3 4">
    <name type="scientific">Halodesulfovibrio aestuarii</name>
    <dbReference type="NCBI Taxonomy" id="126333"/>
    <lineage>
        <taxon>Bacteria</taxon>
        <taxon>Pseudomonadati</taxon>
        <taxon>Thermodesulfobacteriota</taxon>
        <taxon>Desulfovibrionia</taxon>
        <taxon>Desulfovibrionales</taxon>
        <taxon>Desulfovibrionaceae</taxon>
        <taxon>Halodesulfovibrio</taxon>
    </lineage>
</organism>
<dbReference type="EMBL" id="JBFSOO010000012">
    <property type="protein sequence ID" value="MEZ6854653.1"/>
    <property type="molecule type" value="Genomic_DNA"/>
</dbReference>
<comment type="caution">
    <text evidence="3">The sequence shown here is derived from an EMBL/GenBank/DDBJ whole genome shotgun (WGS) entry which is preliminary data.</text>
</comment>
<sequence length="124" mass="13266">MYKAINSKQVPEAVGPYSHGAEFGNLVITSGQLPIDAATGEIPATAAEQARVSLENVKKTLEEAGSSMKNVMKTTVFVSDLNNFAAINEVYASFFSAPFPARSCVEVARLPKDVFVEIEALALK</sequence>
<evidence type="ECO:0000313" key="2">
    <source>
        <dbReference type="EMBL" id="MEZ6854653.1"/>
    </source>
</evidence>
<dbReference type="EMBL" id="FQZR01000004">
    <property type="protein sequence ID" value="SHJ31593.1"/>
    <property type="molecule type" value="Genomic_DNA"/>
</dbReference>
<dbReference type="CDD" id="cd00448">
    <property type="entry name" value="YjgF_YER057c_UK114_family"/>
    <property type="match status" value="1"/>
</dbReference>
<evidence type="ECO:0000256" key="1">
    <source>
        <dbReference type="ARBA" id="ARBA00010552"/>
    </source>
</evidence>
<keyword evidence="2" id="KW-0378">Hydrolase</keyword>
<proteinExistence type="inferred from homology"/>
<evidence type="ECO:0000313" key="3">
    <source>
        <dbReference type="EMBL" id="SHJ31593.1"/>
    </source>
</evidence>
<dbReference type="InterPro" id="IPR006175">
    <property type="entry name" value="YjgF/YER057c/UK114"/>
</dbReference>
<dbReference type="Pfam" id="PF01042">
    <property type="entry name" value="Ribonuc_L-PSP"/>
    <property type="match status" value="1"/>
</dbReference>
<dbReference type="PANTHER" id="PTHR11803:SF39">
    <property type="entry name" value="2-IMINOBUTANOATE_2-IMINOPROPANOATE DEAMINASE"/>
    <property type="match status" value="1"/>
</dbReference>
<keyword evidence="5" id="KW-1185">Reference proteome</keyword>
<dbReference type="PROSITE" id="PS01094">
    <property type="entry name" value="UPF0076"/>
    <property type="match status" value="1"/>
</dbReference>
<dbReference type="GO" id="GO:0005829">
    <property type="term" value="C:cytosol"/>
    <property type="evidence" value="ECO:0007669"/>
    <property type="project" value="TreeGrafter"/>
</dbReference>
<dbReference type="Proteomes" id="UP000184001">
    <property type="component" value="Unassembled WGS sequence"/>
</dbReference>
<name>A0A8G2FBE5_9BACT</name>
<evidence type="ECO:0000313" key="5">
    <source>
        <dbReference type="Proteomes" id="UP001568358"/>
    </source>
</evidence>
<dbReference type="NCBIfam" id="TIGR00004">
    <property type="entry name" value="Rid family detoxifying hydrolase"/>
    <property type="match status" value="1"/>
</dbReference>
<dbReference type="InterPro" id="IPR035959">
    <property type="entry name" value="RutC-like_sf"/>
</dbReference>
<reference evidence="3 4" key="1">
    <citation type="submission" date="2016-11" db="EMBL/GenBank/DDBJ databases">
        <authorList>
            <person name="Varghese N."/>
            <person name="Submissions S."/>
        </authorList>
    </citation>
    <scope>NUCLEOTIDE SEQUENCE [LARGE SCALE GENOMIC DNA]</scope>
    <source>
        <strain evidence="3 4">DSM 17919</strain>
    </source>
</reference>
<accession>A0A8G2FBE5</accession>
<evidence type="ECO:0000313" key="4">
    <source>
        <dbReference type="Proteomes" id="UP000184001"/>
    </source>
</evidence>
<dbReference type="AlphaFoldDB" id="A0A8G2FBE5"/>
<gene>
    <name evidence="2" type="ORF">AB2Z07_14160</name>
    <name evidence="3" type="ORF">SAMN05660830_02185</name>
</gene>